<reference evidence="2" key="1">
    <citation type="submission" date="2020-12" db="EMBL/GenBank/DDBJ databases">
        <title>Taurinivorans muris gen. nov., sp. nov., fundamental and realized metabolic niche of a ubiquitous sulfidogenic bacterium in the murine intestine.</title>
        <authorList>
            <person name="Ye H."/>
            <person name="Hanson B.T."/>
            <person name="Loy A."/>
        </authorList>
    </citation>
    <scope>NUCLEOTIDE SEQUENCE</scope>
    <source>
        <strain evidence="2">LT0009</strain>
    </source>
</reference>
<sequence length="360" mass="38648">MYNFFSSSKGIILTGLFIGIGAFLLQFLGNPANMGICVVCFTRDTTGGIGLHRAEIVQYIRPEIIGFVLGSFAAALAAKEFQPQSGSSPVIRFVLGIITGTSALVFLGCPWRMVLRIAGGDLNAVVGLFGFAFGIFIGTRFFKHGYTLGKSMPISKKAGYVFPLLMLGLLLLLIFSPEKDGSVYNGLIYYSQKGPGSMHAPLLISLGIAFIVGIIAQRSRFCTMGAFRDIFLFKETHLFSGLFALFLAVFILNIIAGKFSLGFENQPIAHTDHVWNFLSMLTVGFAAALAGGCPGRQFFSSGEGNNDSATYIIGLFVGTAFAHNFGIASSAAQIGPHSIFAVLFGLFICFAIAFTHIKKN</sequence>
<accession>A0ABY5Y0R6</accession>
<feature type="transmembrane region" description="Helical" evidence="1">
    <location>
        <begin position="338"/>
        <end position="357"/>
    </location>
</feature>
<feature type="transmembrane region" description="Helical" evidence="1">
    <location>
        <begin position="237"/>
        <end position="257"/>
    </location>
</feature>
<dbReference type="RefSeq" id="WP_334314685.1">
    <property type="nucleotide sequence ID" value="NZ_CP065938.1"/>
</dbReference>
<feature type="transmembrane region" description="Helical" evidence="1">
    <location>
        <begin position="12"/>
        <end position="29"/>
    </location>
</feature>
<evidence type="ECO:0000256" key="1">
    <source>
        <dbReference type="SAM" id="Phobius"/>
    </source>
</evidence>
<dbReference type="Pfam" id="PF04143">
    <property type="entry name" value="Sulf_transp"/>
    <property type="match status" value="1"/>
</dbReference>
<organism evidence="2 3">
    <name type="scientific">Taurinivorans muris</name>
    <dbReference type="NCBI Taxonomy" id="2787751"/>
    <lineage>
        <taxon>Bacteria</taxon>
        <taxon>Pseudomonadati</taxon>
        <taxon>Thermodesulfobacteriota</taxon>
        <taxon>Desulfovibrionia</taxon>
        <taxon>Desulfovibrionales</taxon>
        <taxon>Desulfovibrionaceae</taxon>
        <taxon>Taurinivorans</taxon>
    </lineage>
</organism>
<dbReference type="NCBIfam" id="TIGR04112">
    <property type="entry name" value="seleno_YedE"/>
    <property type="match status" value="1"/>
</dbReference>
<gene>
    <name evidence="2" type="ORF">JBF11_06490</name>
</gene>
<proteinExistence type="predicted"/>
<feature type="transmembrane region" description="Helical" evidence="1">
    <location>
        <begin position="277"/>
        <end position="299"/>
    </location>
</feature>
<protein>
    <submittedName>
        <fullName evidence="2">YedE-related selenium metabolism membrane protein</fullName>
    </submittedName>
</protein>
<dbReference type="Proteomes" id="UP001058120">
    <property type="component" value="Chromosome"/>
</dbReference>
<keyword evidence="1" id="KW-0812">Transmembrane</keyword>
<feature type="transmembrane region" description="Helical" evidence="1">
    <location>
        <begin position="311"/>
        <end position="332"/>
    </location>
</feature>
<feature type="transmembrane region" description="Helical" evidence="1">
    <location>
        <begin position="158"/>
        <end position="176"/>
    </location>
</feature>
<dbReference type="EMBL" id="CP065938">
    <property type="protein sequence ID" value="UWX05121.1"/>
    <property type="molecule type" value="Genomic_DNA"/>
</dbReference>
<dbReference type="InterPro" id="IPR007272">
    <property type="entry name" value="Sulf_transp_TsuA/YedE"/>
</dbReference>
<feature type="transmembrane region" description="Helical" evidence="1">
    <location>
        <begin position="196"/>
        <end position="216"/>
    </location>
</feature>
<keyword evidence="3" id="KW-1185">Reference proteome</keyword>
<feature type="transmembrane region" description="Helical" evidence="1">
    <location>
        <begin position="114"/>
        <end position="137"/>
    </location>
</feature>
<keyword evidence="1" id="KW-0472">Membrane</keyword>
<evidence type="ECO:0000313" key="2">
    <source>
        <dbReference type="EMBL" id="UWX05121.1"/>
    </source>
</evidence>
<feature type="transmembrane region" description="Helical" evidence="1">
    <location>
        <begin position="90"/>
        <end position="108"/>
    </location>
</feature>
<keyword evidence="1" id="KW-1133">Transmembrane helix</keyword>
<name>A0ABY5Y0R6_9BACT</name>
<evidence type="ECO:0000313" key="3">
    <source>
        <dbReference type="Proteomes" id="UP001058120"/>
    </source>
</evidence>
<dbReference type="InterPro" id="IPR026366">
    <property type="entry name" value="Seleno_YedE"/>
</dbReference>